<name>A0A5B7KDP9_PORTR</name>
<dbReference type="EMBL" id="VSRR010143333">
    <property type="protein sequence ID" value="MPD04894.1"/>
    <property type="molecule type" value="Genomic_DNA"/>
</dbReference>
<gene>
    <name evidence="2" type="ORF">E2C01_100605</name>
</gene>
<sequence length="92" mass="9463">MAQECLIKGVNEGTPPPPPPLPSPHLRLPPSFTATADAGLFLARPPAACLAENFSPFNFCTNLKTSNTPPLPPPPPPPPPPAAASAAAPLHF</sequence>
<proteinExistence type="predicted"/>
<dbReference type="AlphaFoldDB" id="A0A5B7KDP9"/>
<feature type="region of interest" description="Disordered" evidence="1">
    <location>
        <begin position="64"/>
        <end position="92"/>
    </location>
</feature>
<comment type="caution">
    <text evidence="2">The sequence shown here is derived from an EMBL/GenBank/DDBJ whole genome shotgun (WGS) entry which is preliminary data.</text>
</comment>
<accession>A0A5B7KDP9</accession>
<reference evidence="2 3" key="1">
    <citation type="submission" date="2019-05" db="EMBL/GenBank/DDBJ databases">
        <title>Another draft genome of Portunus trituberculatus and its Hox gene families provides insights of decapod evolution.</title>
        <authorList>
            <person name="Jeong J.-H."/>
            <person name="Song I."/>
            <person name="Kim S."/>
            <person name="Choi T."/>
            <person name="Kim D."/>
            <person name="Ryu S."/>
            <person name="Kim W."/>
        </authorList>
    </citation>
    <scope>NUCLEOTIDE SEQUENCE [LARGE SCALE GENOMIC DNA]</scope>
    <source>
        <tissue evidence="2">Muscle</tissue>
    </source>
</reference>
<organism evidence="2 3">
    <name type="scientific">Portunus trituberculatus</name>
    <name type="common">Swimming crab</name>
    <name type="synonym">Neptunus trituberculatus</name>
    <dbReference type="NCBI Taxonomy" id="210409"/>
    <lineage>
        <taxon>Eukaryota</taxon>
        <taxon>Metazoa</taxon>
        <taxon>Ecdysozoa</taxon>
        <taxon>Arthropoda</taxon>
        <taxon>Crustacea</taxon>
        <taxon>Multicrustacea</taxon>
        <taxon>Malacostraca</taxon>
        <taxon>Eumalacostraca</taxon>
        <taxon>Eucarida</taxon>
        <taxon>Decapoda</taxon>
        <taxon>Pleocyemata</taxon>
        <taxon>Brachyura</taxon>
        <taxon>Eubrachyura</taxon>
        <taxon>Portunoidea</taxon>
        <taxon>Portunidae</taxon>
        <taxon>Portuninae</taxon>
        <taxon>Portunus</taxon>
    </lineage>
</organism>
<evidence type="ECO:0000256" key="1">
    <source>
        <dbReference type="SAM" id="MobiDB-lite"/>
    </source>
</evidence>
<feature type="compositionally biased region" description="Pro residues" evidence="1">
    <location>
        <begin position="14"/>
        <end position="23"/>
    </location>
</feature>
<dbReference type="Proteomes" id="UP000324222">
    <property type="component" value="Unassembled WGS sequence"/>
</dbReference>
<evidence type="ECO:0000313" key="2">
    <source>
        <dbReference type="EMBL" id="MPD04894.1"/>
    </source>
</evidence>
<feature type="compositionally biased region" description="Low complexity" evidence="1">
    <location>
        <begin position="83"/>
        <end position="92"/>
    </location>
</feature>
<feature type="compositionally biased region" description="Pro residues" evidence="1">
    <location>
        <begin position="69"/>
        <end position="82"/>
    </location>
</feature>
<protein>
    <submittedName>
        <fullName evidence="2">Uncharacterized protein</fullName>
    </submittedName>
</protein>
<feature type="region of interest" description="Disordered" evidence="1">
    <location>
        <begin position="1"/>
        <end position="30"/>
    </location>
</feature>
<evidence type="ECO:0000313" key="3">
    <source>
        <dbReference type="Proteomes" id="UP000324222"/>
    </source>
</evidence>
<keyword evidence="3" id="KW-1185">Reference proteome</keyword>